<dbReference type="SMART" id="SM00652">
    <property type="entry name" value="eIF1a"/>
    <property type="match status" value="1"/>
</dbReference>
<proteinExistence type="inferred from homology"/>
<dbReference type="PANTHER" id="PTHR21641:SF0">
    <property type="entry name" value="RNA-BINDING PROTEIN EIF1AD-RELATED"/>
    <property type="match status" value="1"/>
</dbReference>
<keyword evidence="8" id="KW-1185">Reference proteome</keyword>
<evidence type="ECO:0000259" key="6">
    <source>
        <dbReference type="PROSITE" id="PS50832"/>
    </source>
</evidence>
<dbReference type="AlphaFoldDB" id="A0A7M7GX66"/>
<dbReference type="CDD" id="cd05792">
    <property type="entry name" value="S1_eIF1AD_like"/>
    <property type="match status" value="1"/>
</dbReference>
<evidence type="ECO:0000313" key="8">
    <source>
        <dbReference type="Proteomes" id="UP000005203"/>
    </source>
</evidence>
<dbReference type="GO" id="GO:0005634">
    <property type="term" value="C:nucleus"/>
    <property type="evidence" value="ECO:0007669"/>
    <property type="project" value="TreeGrafter"/>
</dbReference>
<evidence type="ECO:0000256" key="1">
    <source>
        <dbReference type="ARBA" id="ARBA00007340"/>
    </source>
</evidence>
<accession>A0A8B6Z687</accession>
<dbReference type="InterPro" id="IPR006196">
    <property type="entry name" value="RNA-binding_domain_S1_IF1"/>
</dbReference>
<keyword evidence="3" id="KW-0694">RNA-binding</keyword>
<dbReference type="GO" id="GO:0003743">
    <property type="term" value="F:translation initiation factor activity"/>
    <property type="evidence" value="ECO:0007669"/>
    <property type="project" value="UniProtKB-UniRule"/>
</dbReference>
<comment type="similarity">
    <text evidence="1">Belongs to the EIF1AD family.</text>
</comment>
<dbReference type="Gene3D" id="2.40.50.140">
    <property type="entry name" value="Nucleic acid-binding proteins"/>
    <property type="match status" value="1"/>
</dbReference>
<keyword evidence="5" id="KW-0648">Protein biosynthesis</keyword>
<dbReference type="GO" id="GO:0003723">
    <property type="term" value="F:RNA binding"/>
    <property type="evidence" value="ECO:0007669"/>
    <property type="project" value="UniProtKB-KW"/>
</dbReference>
<protein>
    <recommendedName>
        <fullName evidence="2">Probable RNA-binding protein EIF1AD</fullName>
    </recommendedName>
    <alternativeName>
        <fullName evidence="4">Eukaryotic translation initiation factor 1A domain-containing protein</fullName>
    </alternativeName>
</protein>
<dbReference type="PROSITE" id="PS50832">
    <property type="entry name" value="S1_IF1_TYPE"/>
    <property type="match status" value="1"/>
</dbReference>
<evidence type="ECO:0000256" key="3">
    <source>
        <dbReference type="ARBA" id="ARBA00022884"/>
    </source>
</evidence>
<evidence type="ECO:0000256" key="5">
    <source>
        <dbReference type="PROSITE-ProRule" id="PRU00181"/>
    </source>
</evidence>
<name>A0A7M7GX66_APIME</name>
<dbReference type="InterPro" id="IPR001253">
    <property type="entry name" value="TIF_eIF-1A"/>
</dbReference>
<dbReference type="EnsemblMetazoa" id="XM_006568972">
    <property type="protein sequence ID" value="XP_006569035"/>
    <property type="gene ID" value="LOC726428"/>
</dbReference>
<organism evidence="7">
    <name type="scientific">Apis mellifera</name>
    <name type="common">Honeybee</name>
    <dbReference type="NCBI Taxonomy" id="7460"/>
    <lineage>
        <taxon>Eukaryota</taxon>
        <taxon>Metazoa</taxon>
        <taxon>Ecdysozoa</taxon>
        <taxon>Arthropoda</taxon>
        <taxon>Hexapoda</taxon>
        <taxon>Insecta</taxon>
        <taxon>Pterygota</taxon>
        <taxon>Neoptera</taxon>
        <taxon>Endopterygota</taxon>
        <taxon>Hymenoptera</taxon>
        <taxon>Apocrita</taxon>
        <taxon>Aculeata</taxon>
        <taxon>Apoidea</taxon>
        <taxon>Anthophila</taxon>
        <taxon>Apidae</taxon>
        <taxon>Apis</taxon>
    </lineage>
</organism>
<sequence>MLKKYRNCIHYEIFTFLFIFLQKYKKNKIKMSKASKRKYIVKEIEDFSIPTESQSIVRIVKSCGNNLHEVIDPAGIQYLISMPVKFRKNIWIKQGDFVLVEPIPEGAKVKAEIVKILTREHKKWYREQNCWPQEFDEVSNSKQRTIKEDSDNEEDDLFINNNRNRLFQNRIDNTSNISSEESDSC</sequence>
<reference evidence="9" key="2">
    <citation type="submission" date="2025-04" db="UniProtKB">
        <authorList>
            <consortium name="RefSeq"/>
        </authorList>
    </citation>
    <scope>IDENTIFICATION</scope>
    <source>
        <strain evidence="9">DH4</strain>
        <tissue evidence="9">Whole body</tissue>
    </source>
</reference>
<dbReference type="RefSeq" id="XP_006569035.1">
    <property type="nucleotide sequence ID" value="XM_006568972.3"/>
</dbReference>
<evidence type="ECO:0000313" key="9">
    <source>
        <dbReference type="RefSeq" id="XP_006569035.1"/>
    </source>
</evidence>
<dbReference type="Proteomes" id="UP000005203">
    <property type="component" value="Linkage group LG2"/>
</dbReference>
<dbReference type="InterPro" id="IPR039294">
    <property type="entry name" value="EIF1AD"/>
</dbReference>
<evidence type="ECO:0000256" key="4">
    <source>
        <dbReference type="ARBA" id="ARBA00031998"/>
    </source>
</evidence>
<evidence type="ECO:0000313" key="7">
    <source>
        <dbReference type="EnsemblMetazoa" id="XP_006569035"/>
    </source>
</evidence>
<dbReference type="InterPro" id="IPR012340">
    <property type="entry name" value="NA-bd_OB-fold"/>
</dbReference>
<dbReference type="OrthoDB" id="1738325at2759"/>
<evidence type="ECO:0000256" key="2">
    <source>
        <dbReference type="ARBA" id="ARBA00020989"/>
    </source>
</evidence>
<accession>A0A7M7GX66</accession>
<dbReference type="SUPFAM" id="SSF50249">
    <property type="entry name" value="Nucleic acid-binding proteins"/>
    <property type="match status" value="1"/>
</dbReference>
<gene>
    <name evidence="7" type="primary">726428</name>
    <name evidence="9" type="synonym">LOC726428</name>
</gene>
<feature type="domain" description="S1-like" evidence="6">
    <location>
        <begin position="35"/>
        <end position="118"/>
    </location>
</feature>
<dbReference type="GeneID" id="726428"/>
<reference evidence="7" key="1">
    <citation type="submission" date="2021-01" db="UniProtKB">
        <authorList>
            <consortium name="EnsemblMetazoa"/>
        </authorList>
    </citation>
    <scope>IDENTIFICATION</scope>
    <source>
        <strain evidence="7">DH4</strain>
    </source>
</reference>
<dbReference type="PANTHER" id="PTHR21641">
    <property type="entry name" value="TRANSLATION INITIATION FACTOR-RELATED"/>
    <property type="match status" value="1"/>
</dbReference>
<dbReference type="Pfam" id="PF01176">
    <property type="entry name" value="eIF-1a"/>
    <property type="match status" value="1"/>
</dbReference>
<keyword evidence="5" id="KW-0396">Initiation factor</keyword>